<organism evidence="7 8">
    <name type="scientific">Lottia gigantea</name>
    <name type="common">Giant owl limpet</name>
    <dbReference type="NCBI Taxonomy" id="225164"/>
    <lineage>
        <taxon>Eukaryota</taxon>
        <taxon>Metazoa</taxon>
        <taxon>Spiralia</taxon>
        <taxon>Lophotrochozoa</taxon>
        <taxon>Mollusca</taxon>
        <taxon>Gastropoda</taxon>
        <taxon>Patellogastropoda</taxon>
        <taxon>Lottioidea</taxon>
        <taxon>Lottiidae</taxon>
        <taxon>Lottia</taxon>
    </lineage>
</organism>
<dbReference type="Pfam" id="PF00069">
    <property type="entry name" value="Pkinase"/>
    <property type="match status" value="1"/>
</dbReference>
<dbReference type="STRING" id="225164.V4B5N3"/>
<comment type="similarity">
    <text evidence="5">Belongs to the protein kinase superfamily.</text>
</comment>
<evidence type="ECO:0000256" key="4">
    <source>
        <dbReference type="PROSITE-ProRule" id="PRU10141"/>
    </source>
</evidence>
<keyword evidence="5" id="KW-0418">Kinase</keyword>
<evidence type="ECO:0000256" key="3">
    <source>
        <dbReference type="ARBA" id="ARBA00022840"/>
    </source>
</evidence>
<evidence type="ECO:0000313" key="8">
    <source>
        <dbReference type="Proteomes" id="UP000030746"/>
    </source>
</evidence>
<evidence type="ECO:0000259" key="6">
    <source>
        <dbReference type="PROSITE" id="PS50011"/>
    </source>
</evidence>
<accession>V4B5N3</accession>
<keyword evidence="8" id="KW-1185">Reference proteome</keyword>
<dbReference type="Gene3D" id="1.10.510.10">
    <property type="entry name" value="Transferase(Phosphotransferase) domain 1"/>
    <property type="match status" value="1"/>
</dbReference>
<dbReference type="Proteomes" id="UP000030746">
    <property type="component" value="Unassembled WGS sequence"/>
</dbReference>
<dbReference type="GeneID" id="20230640"/>
<evidence type="ECO:0000256" key="2">
    <source>
        <dbReference type="ARBA" id="ARBA00022741"/>
    </source>
</evidence>
<dbReference type="InterPro" id="IPR050235">
    <property type="entry name" value="CK1_Ser-Thr_kinase"/>
</dbReference>
<sequence length="375" mass="42271">KRGPKAHQLAVTFTSGTVLKDTFKKEWELGDVIGQGGFGLIYKASNDVTGTVSDTSNYVVKIEPVENGPLFCELHFYQRAAKPENIKEWTKKKKLKYLPVPKLCGAGNHTYQSKVYRFLVMPRFSTDLQKLFESCGKSFPPKSVYAVGLRMIDALEFIHDNDYVHADIKAANILMGYKNGKTLPDEVYLVDFGLAFKYVIDGKHKEYKEDPRKAHDGTVEFTSRDAHNGVSPSRRGDFEILSYCLLQWLCGKLPWEDNLNNKDYVGNSKAKYMKDIPSLIRTCFPAGNAPDTIKTFLTAVSKLKYDEKPNYEKFRQTLRQGLSKNGGGKDEWILNLPVDGIARSSSPRKIAKIAKPSTSKSPTKDSPKVMVYLEI</sequence>
<dbReference type="CTD" id="20230640"/>
<protein>
    <recommendedName>
        <fullName evidence="1">non-specific serine/threonine protein kinase</fullName>
        <ecNumber evidence="1">2.7.11.1</ecNumber>
    </recommendedName>
</protein>
<name>V4B5N3_LOTGI</name>
<dbReference type="EC" id="2.7.11.1" evidence="1"/>
<dbReference type="AlphaFoldDB" id="V4B5N3"/>
<feature type="non-terminal residue" evidence="7">
    <location>
        <position position="1"/>
    </location>
</feature>
<dbReference type="SUPFAM" id="SSF56112">
    <property type="entry name" value="Protein kinase-like (PK-like)"/>
    <property type="match status" value="1"/>
</dbReference>
<evidence type="ECO:0000313" key="7">
    <source>
        <dbReference type="EMBL" id="ESP02841.1"/>
    </source>
</evidence>
<reference evidence="7 8" key="1">
    <citation type="journal article" date="2013" name="Nature">
        <title>Insights into bilaterian evolution from three spiralian genomes.</title>
        <authorList>
            <person name="Simakov O."/>
            <person name="Marletaz F."/>
            <person name="Cho S.J."/>
            <person name="Edsinger-Gonzales E."/>
            <person name="Havlak P."/>
            <person name="Hellsten U."/>
            <person name="Kuo D.H."/>
            <person name="Larsson T."/>
            <person name="Lv J."/>
            <person name="Arendt D."/>
            <person name="Savage R."/>
            <person name="Osoegawa K."/>
            <person name="de Jong P."/>
            <person name="Grimwood J."/>
            <person name="Chapman J.A."/>
            <person name="Shapiro H."/>
            <person name="Aerts A."/>
            <person name="Otillar R.P."/>
            <person name="Terry A.Y."/>
            <person name="Boore J.L."/>
            <person name="Grigoriev I.V."/>
            <person name="Lindberg D.R."/>
            <person name="Seaver E.C."/>
            <person name="Weisblat D.A."/>
            <person name="Putnam N.H."/>
            <person name="Rokhsar D.S."/>
        </authorList>
    </citation>
    <scope>NUCLEOTIDE SEQUENCE [LARGE SCALE GENOMIC DNA]</scope>
</reference>
<dbReference type="HOGENOM" id="CLU_019279_4_0_1"/>
<dbReference type="PROSITE" id="PS00108">
    <property type="entry name" value="PROTEIN_KINASE_ST"/>
    <property type="match status" value="1"/>
</dbReference>
<gene>
    <name evidence="7" type="ORF">LOTGIDRAFT_110807</name>
</gene>
<feature type="domain" description="Protein kinase" evidence="6">
    <location>
        <begin position="27"/>
        <end position="333"/>
    </location>
</feature>
<keyword evidence="2 4" id="KW-0547">Nucleotide-binding</keyword>
<proteinExistence type="inferred from homology"/>
<dbReference type="GO" id="GO:0005524">
    <property type="term" value="F:ATP binding"/>
    <property type="evidence" value="ECO:0007669"/>
    <property type="project" value="UniProtKB-UniRule"/>
</dbReference>
<dbReference type="PROSITE" id="PS50011">
    <property type="entry name" value="PROTEIN_KINASE_DOM"/>
    <property type="match status" value="1"/>
</dbReference>
<evidence type="ECO:0000256" key="5">
    <source>
        <dbReference type="RuleBase" id="RU000304"/>
    </source>
</evidence>
<dbReference type="SMART" id="SM00220">
    <property type="entry name" value="S_TKc"/>
    <property type="match status" value="1"/>
</dbReference>
<dbReference type="RefSeq" id="XP_009046311.1">
    <property type="nucleotide sequence ID" value="XM_009048063.1"/>
</dbReference>
<dbReference type="PANTHER" id="PTHR11909">
    <property type="entry name" value="CASEIN KINASE-RELATED"/>
    <property type="match status" value="1"/>
</dbReference>
<dbReference type="InterPro" id="IPR008271">
    <property type="entry name" value="Ser/Thr_kinase_AS"/>
</dbReference>
<dbReference type="CDD" id="cd14015">
    <property type="entry name" value="STKc_VRK"/>
    <property type="match status" value="1"/>
</dbReference>
<dbReference type="InterPro" id="IPR000719">
    <property type="entry name" value="Prot_kinase_dom"/>
</dbReference>
<feature type="binding site" evidence="4">
    <location>
        <position position="61"/>
    </location>
    <ligand>
        <name>ATP</name>
        <dbReference type="ChEBI" id="CHEBI:30616"/>
    </ligand>
</feature>
<dbReference type="EMBL" id="KB200129">
    <property type="protein sequence ID" value="ESP02841.1"/>
    <property type="molecule type" value="Genomic_DNA"/>
</dbReference>
<keyword evidence="5" id="KW-0808">Transferase</keyword>
<dbReference type="OrthoDB" id="2687620at2759"/>
<dbReference type="OMA" id="RETHDTH"/>
<dbReference type="InterPro" id="IPR017441">
    <property type="entry name" value="Protein_kinase_ATP_BS"/>
</dbReference>
<evidence type="ECO:0000256" key="1">
    <source>
        <dbReference type="ARBA" id="ARBA00012513"/>
    </source>
</evidence>
<dbReference type="KEGG" id="lgi:LOTGIDRAFT_110807"/>
<dbReference type="PROSITE" id="PS00107">
    <property type="entry name" value="PROTEIN_KINASE_ATP"/>
    <property type="match status" value="1"/>
</dbReference>
<dbReference type="InterPro" id="IPR011009">
    <property type="entry name" value="Kinase-like_dom_sf"/>
</dbReference>
<dbReference type="GO" id="GO:0004674">
    <property type="term" value="F:protein serine/threonine kinase activity"/>
    <property type="evidence" value="ECO:0007669"/>
    <property type="project" value="UniProtKB-KW"/>
</dbReference>
<keyword evidence="3 4" id="KW-0067">ATP-binding</keyword>
<keyword evidence="5" id="KW-0723">Serine/threonine-protein kinase</keyword>